<feature type="transmembrane region" description="Helical" evidence="6">
    <location>
        <begin position="84"/>
        <end position="105"/>
    </location>
</feature>
<evidence type="ECO:0000256" key="5">
    <source>
        <dbReference type="ARBA" id="ARBA00023136"/>
    </source>
</evidence>
<keyword evidence="8" id="KW-1185">Reference proteome</keyword>
<evidence type="ECO:0000256" key="3">
    <source>
        <dbReference type="ARBA" id="ARBA00022792"/>
    </source>
</evidence>
<name>A0AAN9A981_HALRR</name>
<sequence length="115" mass="13000">MKYSFSNFRGRLSAPSPLEVPSKFGQGGQEPVIHYPTGTRFPKEMPARKGFYRPVPDVLLRKMSKFQIDNGLPVHIKGGVFDKLLYGITGVVCMIGVLECFRVYYVLAYPPKKED</sequence>
<dbReference type="Gene3D" id="4.10.91.10">
    <property type="entry name" value="Cytochrome c oxidase, subunit VIIa"/>
    <property type="match status" value="1"/>
</dbReference>
<evidence type="ECO:0000256" key="2">
    <source>
        <dbReference type="ARBA" id="ARBA00009331"/>
    </source>
</evidence>
<keyword evidence="3" id="KW-0999">Mitochondrion inner membrane</keyword>
<dbReference type="GO" id="GO:0045277">
    <property type="term" value="C:respiratory chain complex IV"/>
    <property type="evidence" value="ECO:0007669"/>
    <property type="project" value="InterPro"/>
</dbReference>
<accession>A0AAN9A981</accession>
<proteinExistence type="inferred from homology"/>
<gene>
    <name evidence="7" type="ORF">SK128_024708</name>
</gene>
<dbReference type="PANTHER" id="PTHR10510">
    <property type="entry name" value="CYTOCHROME C OXIDASE POLYPEPTIDE 7A"/>
    <property type="match status" value="1"/>
</dbReference>
<comment type="similarity">
    <text evidence="2">Belongs to the cytochrome c oxidase VIIa family.</text>
</comment>
<dbReference type="GO" id="GO:0006123">
    <property type="term" value="P:mitochondrial electron transport, cytochrome c to oxygen"/>
    <property type="evidence" value="ECO:0007669"/>
    <property type="project" value="InterPro"/>
</dbReference>
<organism evidence="7 8">
    <name type="scientific">Halocaridina rubra</name>
    <name type="common">Hawaiian red shrimp</name>
    <dbReference type="NCBI Taxonomy" id="373956"/>
    <lineage>
        <taxon>Eukaryota</taxon>
        <taxon>Metazoa</taxon>
        <taxon>Ecdysozoa</taxon>
        <taxon>Arthropoda</taxon>
        <taxon>Crustacea</taxon>
        <taxon>Multicrustacea</taxon>
        <taxon>Malacostraca</taxon>
        <taxon>Eumalacostraca</taxon>
        <taxon>Eucarida</taxon>
        <taxon>Decapoda</taxon>
        <taxon>Pleocyemata</taxon>
        <taxon>Caridea</taxon>
        <taxon>Atyoidea</taxon>
        <taxon>Atyidae</taxon>
        <taxon>Halocaridina</taxon>
    </lineage>
</organism>
<dbReference type="EMBL" id="JAXCGZ010009561">
    <property type="protein sequence ID" value="KAK7076750.1"/>
    <property type="molecule type" value="Genomic_DNA"/>
</dbReference>
<comment type="subcellular location">
    <subcellularLocation>
        <location evidence="1">Mitochondrion inner membrane</location>
    </subcellularLocation>
</comment>
<protein>
    <submittedName>
        <fullName evidence="7">Uncharacterized protein</fullName>
    </submittedName>
</protein>
<dbReference type="GO" id="GO:0005743">
    <property type="term" value="C:mitochondrial inner membrane"/>
    <property type="evidence" value="ECO:0007669"/>
    <property type="project" value="UniProtKB-SubCell"/>
</dbReference>
<dbReference type="GO" id="GO:0097250">
    <property type="term" value="P:mitochondrial respirasome assembly"/>
    <property type="evidence" value="ECO:0007669"/>
    <property type="project" value="TreeGrafter"/>
</dbReference>
<dbReference type="InterPro" id="IPR036539">
    <property type="entry name" value="Cyt_c_oxidase_su7a_sf"/>
</dbReference>
<dbReference type="Proteomes" id="UP001381693">
    <property type="component" value="Unassembled WGS sequence"/>
</dbReference>
<reference evidence="7 8" key="1">
    <citation type="submission" date="2023-11" db="EMBL/GenBank/DDBJ databases">
        <title>Halocaridina rubra genome assembly.</title>
        <authorList>
            <person name="Smith C."/>
        </authorList>
    </citation>
    <scope>NUCLEOTIDE SEQUENCE [LARGE SCALE GENOMIC DNA]</scope>
    <source>
        <strain evidence="7">EP-1</strain>
        <tissue evidence="7">Whole</tissue>
    </source>
</reference>
<dbReference type="PANTHER" id="PTHR10510:SF11">
    <property type="entry name" value="CYTOCHROME C OXIDASE SUBUNIT 7A, MITOCHONDRIAL"/>
    <property type="match status" value="1"/>
</dbReference>
<keyword evidence="6" id="KW-0812">Transmembrane</keyword>
<dbReference type="SUPFAM" id="SSF81419">
    <property type="entry name" value="Mitochondrial cytochrome c oxidase subunit VIIa"/>
    <property type="match status" value="1"/>
</dbReference>
<dbReference type="InterPro" id="IPR003177">
    <property type="entry name" value="Cytc_oxidase_su7a_met"/>
</dbReference>
<evidence type="ECO:0000256" key="6">
    <source>
        <dbReference type="SAM" id="Phobius"/>
    </source>
</evidence>
<evidence type="ECO:0000256" key="4">
    <source>
        <dbReference type="ARBA" id="ARBA00023128"/>
    </source>
</evidence>
<keyword evidence="6" id="KW-1133">Transmembrane helix</keyword>
<comment type="caution">
    <text evidence="7">The sequence shown here is derived from an EMBL/GenBank/DDBJ whole genome shotgun (WGS) entry which is preliminary data.</text>
</comment>
<keyword evidence="5 6" id="KW-0472">Membrane</keyword>
<keyword evidence="4" id="KW-0496">Mitochondrion</keyword>
<evidence type="ECO:0000313" key="8">
    <source>
        <dbReference type="Proteomes" id="UP001381693"/>
    </source>
</evidence>
<dbReference type="GO" id="GO:0002082">
    <property type="term" value="P:regulation of oxidative phosphorylation"/>
    <property type="evidence" value="ECO:0007669"/>
    <property type="project" value="TreeGrafter"/>
</dbReference>
<evidence type="ECO:0000313" key="7">
    <source>
        <dbReference type="EMBL" id="KAK7076750.1"/>
    </source>
</evidence>
<dbReference type="AlphaFoldDB" id="A0AAN9A981"/>
<evidence type="ECO:0000256" key="1">
    <source>
        <dbReference type="ARBA" id="ARBA00004273"/>
    </source>
</evidence>